<dbReference type="EMBL" id="CP049074">
    <property type="protein sequence ID" value="QKR00832.1"/>
    <property type="molecule type" value="Genomic_DNA"/>
</dbReference>
<dbReference type="RefSeq" id="WP_174632225.1">
    <property type="nucleotide sequence ID" value="NZ_CP049074.1"/>
</dbReference>
<dbReference type="GeneID" id="55642469"/>
<protein>
    <submittedName>
        <fullName evidence="1">Uncharacterized protein</fullName>
    </submittedName>
</protein>
<name>A0A6N0NVR7_9CREN</name>
<dbReference type="Proteomes" id="UP000509301">
    <property type="component" value="Chromosome"/>
</dbReference>
<evidence type="ECO:0000313" key="1">
    <source>
        <dbReference type="EMBL" id="QKR00832.1"/>
    </source>
</evidence>
<dbReference type="AlphaFoldDB" id="A0A6N0NVR7"/>
<keyword evidence="2" id="KW-1185">Reference proteome</keyword>
<gene>
    <name evidence="1" type="ORF">GWK48_10960</name>
</gene>
<dbReference type="OrthoDB" id="43512at2157"/>
<proteinExistence type="predicted"/>
<sequence>MGIILQGSMPFITLSLRGSLRGAVNCPLGHKLHSDVNGALNMMKLGIKKVINILKKSLSFLVTPNGVIAIKGSNTLDLGGTLAP</sequence>
<organism evidence="1 2">
    <name type="scientific">Metallosphaera tengchongensis</name>
    <dbReference type="NCBI Taxonomy" id="1532350"/>
    <lineage>
        <taxon>Archaea</taxon>
        <taxon>Thermoproteota</taxon>
        <taxon>Thermoprotei</taxon>
        <taxon>Sulfolobales</taxon>
        <taxon>Sulfolobaceae</taxon>
        <taxon>Metallosphaera</taxon>
    </lineage>
</organism>
<reference evidence="1 2" key="1">
    <citation type="submission" date="2020-02" db="EMBL/GenBank/DDBJ databases">
        <title>Comparative genome analysis reveals the metabolism and evolution of the thermophilic archaeal genus Metallosphaera.</title>
        <authorList>
            <person name="Jiang C."/>
        </authorList>
    </citation>
    <scope>NUCLEOTIDE SEQUENCE [LARGE SCALE GENOMIC DNA]</scope>
    <source>
        <strain evidence="1 2">Ric-A</strain>
    </source>
</reference>
<accession>A0A6N0NVR7</accession>
<evidence type="ECO:0000313" key="2">
    <source>
        <dbReference type="Proteomes" id="UP000509301"/>
    </source>
</evidence>
<dbReference type="KEGG" id="mten:GWK48_10960"/>